<organism evidence="2 3">
    <name type="scientific">Microdochium trichocladiopsis</name>
    <dbReference type="NCBI Taxonomy" id="1682393"/>
    <lineage>
        <taxon>Eukaryota</taxon>
        <taxon>Fungi</taxon>
        <taxon>Dikarya</taxon>
        <taxon>Ascomycota</taxon>
        <taxon>Pezizomycotina</taxon>
        <taxon>Sordariomycetes</taxon>
        <taxon>Xylariomycetidae</taxon>
        <taxon>Xylariales</taxon>
        <taxon>Microdochiaceae</taxon>
        <taxon>Microdochium</taxon>
    </lineage>
</organism>
<keyword evidence="3" id="KW-1185">Reference proteome</keyword>
<dbReference type="EMBL" id="JAGTJQ010000001">
    <property type="protein sequence ID" value="KAH7040916.1"/>
    <property type="molecule type" value="Genomic_DNA"/>
</dbReference>
<proteinExistence type="predicted"/>
<dbReference type="Proteomes" id="UP000756346">
    <property type="component" value="Unassembled WGS sequence"/>
</dbReference>
<sequence length="150" mass="16239">MIRACCDAHEVCTLRTAWHVLTLCSLSLSLAFTRLSPPHATAGCRQEVAFANMKGDMARRVAYGVTADNATAGKATQLQSIVGLYRDTCDEATRAFQRLCLDDVMSSSLRCSAIGDNRGRFGRDAAISCTRGNRSRLPKCSGRYVGSLVN</sequence>
<dbReference type="RefSeq" id="XP_046018971.1">
    <property type="nucleotide sequence ID" value="XM_046152408.1"/>
</dbReference>
<gene>
    <name evidence="2" type="ORF">B0I36DRAFT_311754</name>
</gene>
<reference evidence="2" key="1">
    <citation type="journal article" date="2021" name="Nat. Commun.">
        <title>Genetic determinants of endophytism in the Arabidopsis root mycobiome.</title>
        <authorList>
            <person name="Mesny F."/>
            <person name="Miyauchi S."/>
            <person name="Thiergart T."/>
            <person name="Pickel B."/>
            <person name="Atanasova L."/>
            <person name="Karlsson M."/>
            <person name="Huettel B."/>
            <person name="Barry K.W."/>
            <person name="Haridas S."/>
            <person name="Chen C."/>
            <person name="Bauer D."/>
            <person name="Andreopoulos W."/>
            <person name="Pangilinan J."/>
            <person name="LaButti K."/>
            <person name="Riley R."/>
            <person name="Lipzen A."/>
            <person name="Clum A."/>
            <person name="Drula E."/>
            <person name="Henrissat B."/>
            <person name="Kohler A."/>
            <person name="Grigoriev I.V."/>
            <person name="Martin F.M."/>
            <person name="Hacquard S."/>
        </authorList>
    </citation>
    <scope>NUCLEOTIDE SEQUENCE</scope>
    <source>
        <strain evidence="2">MPI-CAGE-CH-0230</strain>
    </source>
</reference>
<feature type="signal peptide" evidence="1">
    <location>
        <begin position="1"/>
        <end position="31"/>
    </location>
</feature>
<evidence type="ECO:0000313" key="3">
    <source>
        <dbReference type="Proteomes" id="UP000756346"/>
    </source>
</evidence>
<accession>A0A9P9BUF0</accession>
<feature type="chain" id="PRO_5040241318" description="Secreted protein" evidence="1">
    <location>
        <begin position="32"/>
        <end position="150"/>
    </location>
</feature>
<protein>
    <recommendedName>
        <fullName evidence="4">Secreted protein</fullName>
    </recommendedName>
</protein>
<name>A0A9P9BUF0_9PEZI</name>
<evidence type="ECO:0000256" key="1">
    <source>
        <dbReference type="SAM" id="SignalP"/>
    </source>
</evidence>
<dbReference type="AlphaFoldDB" id="A0A9P9BUF0"/>
<keyword evidence="1" id="KW-0732">Signal</keyword>
<evidence type="ECO:0000313" key="2">
    <source>
        <dbReference type="EMBL" id="KAH7040916.1"/>
    </source>
</evidence>
<dbReference type="GeneID" id="70181954"/>
<comment type="caution">
    <text evidence="2">The sequence shown here is derived from an EMBL/GenBank/DDBJ whole genome shotgun (WGS) entry which is preliminary data.</text>
</comment>
<evidence type="ECO:0008006" key="4">
    <source>
        <dbReference type="Google" id="ProtNLM"/>
    </source>
</evidence>